<proteinExistence type="inferred from homology"/>
<accession>A0A451D3U5</accession>
<dbReference type="PANTHER" id="PTHR11469:SF1">
    <property type="entry name" value="GLUCOSE-6-PHOSPHATE ISOMERASE"/>
    <property type="match status" value="1"/>
</dbReference>
<dbReference type="GO" id="GO:0005829">
    <property type="term" value="C:cytosol"/>
    <property type="evidence" value="ECO:0007669"/>
    <property type="project" value="TreeGrafter"/>
</dbReference>
<evidence type="ECO:0000256" key="1">
    <source>
        <dbReference type="ARBA" id="ARBA00004926"/>
    </source>
</evidence>
<dbReference type="GO" id="GO:0097367">
    <property type="term" value="F:carbohydrate derivative binding"/>
    <property type="evidence" value="ECO:0007669"/>
    <property type="project" value="InterPro"/>
</dbReference>
<protein>
    <recommendedName>
        <fullName evidence="7">Glucose-6-phosphate isomerase</fullName>
        <shortName evidence="7">GPI</shortName>
        <ecNumber evidence="7">5.3.1.9</ecNumber>
    </recommendedName>
    <alternativeName>
        <fullName evidence="7">Phosphoglucose isomerase</fullName>
        <shortName evidence="7">PGI</shortName>
    </alternativeName>
    <alternativeName>
        <fullName evidence="7">Phosphohexose isomerase</fullName>
        <shortName evidence="7">PHI</shortName>
    </alternativeName>
</protein>
<dbReference type="InterPro" id="IPR018189">
    <property type="entry name" value="Phosphoglucose_isomerase_CS"/>
</dbReference>
<dbReference type="PROSITE" id="PS00174">
    <property type="entry name" value="P_GLUCOSE_ISOMERASE_2"/>
    <property type="match status" value="1"/>
</dbReference>
<comment type="pathway">
    <text evidence="1 7 8">Carbohydrate degradation; glycolysis; D-glyceraldehyde 3-phosphate and glycerone phosphate from D-glucose: step 2/4.</text>
</comment>
<evidence type="ECO:0000256" key="2">
    <source>
        <dbReference type="ARBA" id="ARBA00006604"/>
    </source>
</evidence>
<comment type="catalytic activity">
    <reaction evidence="6 7 8">
        <text>alpha-D-glucose 6-phosphate = beta-D-fructose 6-phosphate</text>
        <dbReference type="Rhea" id="RHEA:11816"/>
        <dbReference type="ChEBI" id="CHEBI:57634"/>
        <dbReference type="ChEBI" id="CHEBI:58225"/>
        <dbReference type="EC" id="5.3.1.9"/>
    </reaction>
</comment>
<dbReference type="HAMAP" id="MF_00473">
    <property type="entry name" value="G6P_isomerase"/>
    <property type="match status" value="1"/>
</dbReference>
<dbReference type="PROSITE" id="PS51463">
    <property type="entry name" value="P_GLUCOSE_ISOMERASE_3"/>
    <property type="match status" value="1"/>
</dbReference>
<dbReference type="CDD" id="cd05016">
    <property type="entry name" value="SIS_PGI_2"/>
    <property type="match status" value="1"/>
</dbReference>
<gene>
    <name evidence="7 9" type="primary">pgi</name>
    <name evidence="9" type="ORF">ERCISPPS3390_229</name>
</gene>
<dbReference type="UniPathway" id="UPA00138"/>
<dbReference type="RefSeq" id="WP_197095028.1">
    <property type="nucleotide sequence ID" value="NZ_LR217705.1"/>
</dbReference>
<dbReference type="FunFam" id="3.40.50.10490:FF:000004">
    <property type="entry name" value="Glucose-6-phosphate isomerase"/>
    <property type="match status" value="1"/>
</dbReference>
<dbReference type="GO" id="GO:0004347">
    <property type="term" value="F:glucose-6-phosphate isomerase activity"/>
    <property type="evidence" value="ECO:0007669"/>
    <property type="project" value="UniProtKB-UniRule"/>
</dbReference>
<dbReference type="EMBL" id="LR217705">
    <property type="protein sequence ID" value="VFP80364.1"/>
    <property type="molecule type" value="Genomic_DNA"/>
</dbReference>
<dbReference type="Proteomes" id="UP000294338">
    <property type="component" value="Chromosome 1"/>
</dbReference>
<evidence type="ECO:0000313" key="10">
    <source>
        <dbReference type="Proteomes" id="UP000294338"/>
    </source>
</evidence>
<name>A0A451D3U5_9GAMM</name>
<sequence length="549" mass="62537">MKNFNPIYTAAWRDLKDHFKKMKNVTISDLFANDTQRFSNFSIFFQNQMLVDFSKNIITSETLDKLQALARETNLHSAIKSMFSSEKINCTEDRAVLHIALRNRENIPIIMDGQDVMPQVNAVLQKMKAFTKEVIHGKWRGFTGKAITDVVNIGIGGSDLGPCMVTEALRPYKNHLRMHFVSNIDYKHLSEVLSIVTPDTTLFLIASKTFTTQETITNARSARTWFLTSGKKIDISKHFVALSSNRKAASDFGISINNIFELWDWVGGRYSVWSSIGLSIALSIGFENFEKLLSGAYAMDRHFYEAPLEKNLPILLALISIWYSNFFHSETEAILPYDQSMHRFVAYIQQCNMESNGKDIDRTGRSISYQTSPIIWGEVGINGQHSFYQLLHQGTKLIPCDFIASAISWNTLSDHHNKLISAFFAQTEVLAFGKTSEEIKKEYAYNPSDFVLDQKAINYKVLKGNRPTNSIFLRYITPYTLGSLMALYEHKIFTQGAILNIFSFDQWGVEIGKKAASRILLDISRTEDVNCHDSSTNGLINCYKLWRKL</sequence>
<dbReference type="PANTHER" id="PTHR11469">
    <property type="entry name" value="GLUCOSE-6-PHOSPHATE ISOMERASE"/>
    <property type="match status" value="1"/>
</dbReference>
<dbReference type="AlphaFoldDB" id="A0A451D3U5"/>
<evidence type="ECO:0000256" key="6">
    <source>
        <dbReference type="ARBA" id="ARBA00029321"/>
    </source>
</evidence>
<evidence type="ECO:0000313" key="9">
    <source>
        <dbReference type="EMBL" id="VFP80364.1"/>
    </source>
</evidence>
<comment type="similarity">
    <text evidence="2 7 8">Belongs to the GPI family.</text>
</comment>
<feature type="active site" evidence="7">
    <location>
        <position position="513"/>
    </location>
</feature>
<evidence type="ECO:0000256" key="5">
    <source>
        <dbReference type="ARBA" id="ARBA00023235"/>
    </source>
</evidence>
<evidence type="ECO:0000256" key="7">
    <source>
        <dbReference type="HAMAP-Rule" id="MF_00473"/>
    </source>
</evidence>
<dbReference type="GO" id="GO:0006096">
    <property type="term" value="P:glycolytic process"/>
    <property type="evidence" value="ECO:0007669"/>
    <property type="project" value="UniProtKB-UniRule"/>
</dbReference>
<keyword evidence="7" id="KW-0963">Cytoplasm</keyword>
<comment type="pathway">
    <text evidence="7">Carbohydrate biosynthesis; gluconeogenesis.</text>
</comment>
<dbReference type="PRINTS" id="PR00662">
    <property type="entry name" value="G6PISOMERASE"/>
</dbReference>
<dbReference type="InterPro" id="IPR035482">
    <property type="entry name" value="SIS_PGI_2"/>
</dbReference>
<reference evidence="9 10" key="1">
    <citation type="submission" date="2019-02" db="EMBL/GenBank/DDBJ databases">
        <authorList>
            <person name="Manzano-Marin A."/>
            <person name="Manzano-Marin A."/>
        </authorList>
    </citation>
    <scope>NUCLEOTIDE SEQUENCE [LARGE SCALE GENOMIC DNA]</scope>
    <source>
        <strain evidence="9 10">ErCisplendens/pseudotsugae</strain>
    </source>
</reference>
<dbReference type="UniPathway" id="UPA00109">
    <property type="reaction ID" value="UER00181"/>
</dbReference>
<keyword evidence="3 7" id="KW-0312">Gluconeogenesis</keyword>
<feature type="active site" evidence="7">
    <location>
        <position position="385"/>
    </location>
</feature>
<evidence type="ECO:0000256" key="8">
    <source>
        <dbReference type="RuleBase" id="RU000612"/>
    </source>
</evidence>
<dbReference type="Gene3D" id="3.40.50.10490">
    <property type="entry name" value="Glucose-6-phosphate isomerase like protein, domain 1"/>
    <property type="match status" value="2"/>
</dbReference>
<dbReference type="CDD" id="cd05015">
    <property type="entry name" value="SIS_PGI_1"/>
    <property type="match status" value="1"/>
</dbReference>
<evidence type="ECO:0000256" key="4">
    <source>
        <dbReference type="ARBA" id="ARBA00023152"/>
    </source>
</evidence>
<dbReference type="SUPFAM" id="SSF53697">
    <property type="entry name" value="SIS domain"/>
    <property type="match status" value="1"/>
</dbReference>
<dbReference type="GO" id="GO:0006094">
    <property type="term" value="P:gluconeogenesis"/>
    <property type="evidence" value="ECO:0007669"/>
    <property type="project" value="UniProtKB-UniRule"/>
</dbReference>
<dbReference type="GO" id="GO:0051156">
    <property type="term" value="P:glucose 6-phosphate metabolic process"/>
    <property type="evidence" value="ECO:0007669"/>
    <property type="project" value="TreeGrafter"/>
</dbReference>
<dbReference type="NCBIfam" id="NF001211">
    <property type="entry name" value="PRK00179.1"/>
    <property type="match status" value="1"/>
</dbReference>
<keyword evidence="4 7" id="KW-0324">Glycolysis</keyword>
<comment type="function">
    <text evidence="7">Catalyzes the reversible isomerization of glucose-6-phosphate to fructose-6-phosphate.</text>
</comment>
<dbReference type="InterPro" id="IPR023096">
    <property type="entry name" value="G6P_Isomerase_C"/>
</dbReference>
<comment type="subcellular location">
    <subcellularLocation>
        <location evidence="7">Cytoplasm</location>
    </subcellularLocation>
</comment>
<dbReference type="Gene3D" id="1.10.1390.10">
    <property type="match status" value="1"/>
</dbReference>
<dbReference type="InterPro" id="IPR001672">
    <property type="entry name" value="G6P_Isomerase"/>
</dbReference>
<dbReference type="PROSITE" id="PS00765">
    <property type="entry name" value="P_GLUCOSE_ISOMERASE_1"/>
    <property type="match status" value="1"/>
</dbReference>
<evidence type="ECO:0000256" key="3">
    <source>
        <dbReference type="ARBA" id="ARBA00022432"/>
    </source>
</evidence>
<dbReference type="Pfam" id="PF00342">
    <property type="entry name" value="PGI"/>
    <property type="match status" value="1"/>
</dbReference>
<organism evidence="9 10">
    <name type="scientific">Candidatus Erwinia haradaeae</name>
    <dbReference type="NCBI Taxonomy" id="1922217"/>
    <lineage>
        <taxon>Bacteria</taxon>
        <taxon>Pseudomonadati</taxon>
        <taxon>Pseudomonadota</taxon>
        <taxon>Gammaproteobacteria</taxon>
        <taxon>Enterobacterales</taxon>
        <taxon>Erwiniaceae</taxon>
        <taxon>Erwinia</taxon>
    </lineage>
</organism>
<keyword evidence="5 7" id="KW-0413">Isomerase</keyword>
<dbReference type="InterPro" id="IPR035476">
    <property type="entry name" value="SIS_PGI_1"/>
</dbReference>
<feature type="active site" description="Proton donor" evidence="7">
    <location>
        <position position="354"/>
    </location>
</feature>
<dbReference type="GO" id="GO:0048029">
    <property type="term" value="F:monosaccharide binding"/>
    <property type="evidence" value="ECO:0007669"/>
    <property type="project" value="TreeGrafter"/>
</dbReference>
<dbReference type="EC" id="5.3.1.9" evidence="7"/>
<dbReference type="InterPro" id="IPR046348">
    <property type="entry name" value="SIS_dom_sf"/>
</dbReference>